<keyword evidence="5" id="KW-1185">Reference proteome</keyword>
<name>A0A4Y7UFN2_9FLAO</name>
<dbReference type="Proteomes" id="UP000298340">
    <property type="component" value="Unassembled WGS sequence"/>
</dbReference>
<comment type="caution">
    <text evidence="4">The sequence shown here is derived from an EMBL/GenBank/DDBJ whole genome shotgun (WGS) entry which is preliminary data.</text>
</comment>
<proteinExistence type="predicted"/>
<reference evidence="3" key="3">
    <citation type="submission" date="2019-03" db="EMBL/GenBank/DDBJ databases">
        <authorList>
            <person name="Whitman W."/>
            <person name="Huntemann M."/>
            <person name="Clum A."/>
            <person name="Pillay M."/>
            <person name="Palaniappan K."/>
            <person name="Varghese N."/>
            <person name="Mikhailova N."/>
            <person name="Stamatis D."/>
            <person name="Reddy T."/>
            <person name="Daum C."/>
            <person name="Shapiro N."/>
            <person name="Ivanova N."/>
            <person name="Kyrpides N."/>
            <person name="Woyke T."/>
        </authorList>
    </citation>
    <scope>NUCLEOTIDE SEQUENCE</scope>
    <source>
        <strain evidence="3">P5626</strain>
    </source>
</reference>
<feature type="transmembrane region" description="Helical" evidence="2">
    <location>
        <begin position="30"/>
        <end position="47"/>
    </location>
</feature>
<keyword evidence="2" id="KW-1133">Transmembrane helix</keyword>
<evidence type="ECO:0000313" key="5">
    <source>
        <dbReference type="Proteomes" id="UP000295270"/>
    </source>
</evidence>
<evidence type="ECO:0000313" key="4">
    <source>
        <dbReference type="EMBL" id="TEB44708.1"/>
    </source>
</evidence>
<gene>
    <name evidence="4" type="ORF">D0809_05770</name>
    <name evidence="3" type="ORF">EV142_10215</name>
</gene>
<evidence type="ECO:0000256" key="2">
    <source>
        <dbReference type="SAM" id="Phobius"/>
    </source>
</evidence>
<evidence type="ECO:0000313" key="3">
    <source>
        <dbReference type="EMBL" id="TCN59400.1"/>
    </source>
</evidence>
<feature type="region of interest" description="Disordered" evidence="1">
    <location>
        <begin position="53"/>
        <end position="75"/>
    </location>
</feature>
<keyword evidence="2" id="KW-0472">Membrane</keyword>
<sequence length="75" mass="8406">MKIKTIIILLNILAFLTSVIWLYMDQTLEPLISTLSLTGTLLVLFFNNDNDSKTKMRQKGGKNSTNYQAGGNINL</sequence>
<organism evidence="4 6">
    <name type="scientific">Flavobacterium circumlabens</name>
    <dbReference type="NCBI Taxonomy" id="2133765"/>
    <lineage>
        <taxon>Bacteria</taxon>
        <taxon>Pseudomonadati</taxon>
        <taxon>Bacteroidota</taxon>
        <taxon>Flavobacteriia</taxon>
        <taxon>Flavobacteriales</taxon>
        <taxon>Flavobacteriaceae</taxon>
        <taxon>Flavobacterium</taxon>
    </lineage>
</organism>
<reference evidence="4 6" key="2">
    <citation type="journal article" date="2018" name="Syst. Appl. Microbiol.">
        <title>Flavobacterium circumlabens sp. nov. and Flavobacterium cupreum sp. nov., two psychrotrophic species isolated from Antarctic environmental samples.</title>
        <authorList>
            <person name="Kralova S."/>
            <person name="Busse H.J."/>
            <person name="Svec P."/>
            <person name="Maslanova I."/>
            <person name="Stankova E."/>
            <person name="Bartak M."/>
            <person name="Sedlacek I."/>
        </authorList>
    </citation>
    <scope>NUCLEOTIDE SEQUENCE [LARGE SCALE GENOMIC DNA]</scope>
    <source>
        <strain evidence="4 6">CCM 8828</strain>
    </source>
</reference>
<evidence type="ECO:0000313" key="6">
    <source>
        <dbReference type="Proteomes" id="UP000298340"/>
    </source>
</evidence>
<dbReference type="Proteomes" id="UP000295270">
    <property type="component" value="Unassembled WGS sequence"/>
</dbReference>
<dbReference type="AlphaFoldDB" id="A0A4Y7UFN2"/>
<feature type="transmembrane region" description="Helical" evidence="2">
    <location>
        <begin position="7"/>
        <end position="24"/>
    </location>
</feature>
<dbReference type="EMBL" id="QWDN01000002">
    <property type="protein sequence ID" value="TEB44708.1"/>
    <property type="molecule type" value="Genomic_DNA"/>
</dbReference>
<evidence type="ECO:0000256" key="1">
    <source>
        <dbReference type="SAM" id="MobiDB-lite"/>
    </source>
</evidence>
<dbReference type="RefSeq" id="WP_132033234.1">
    <property type="nucleotide sequence ID" value="NZ_QWDN01000002.1"/>
</dbReference>
<dbReference type="EMBL" id="SLWA01000002">
    <property type="protein sequence ID" value="TCN59400.1"/>
    <property type="molecule type" value="Genomic_DNA"/>
</dbReference>
<accession>A0A4Y7UFN2</accession>
<protein>
    <submittedName>
        <fullName evidence="4">Uncharacterized protein</fullName>
    </submittedName>
</protein>
<feature type="compositionally biased region" description="Polar residues" evidence="1">
    <location>
        <begin position="61"/>
        <end position="75"/>
    </location>
</feature>
<keyword evidence="2" id="KW-0812">Transmembrane</keyword>
<reference evidence="3 5" key="1">
    <citation type="journal article" date="2015" name="Stand. Genomic Sci.">
        <title>Genomic Encyclopedia of Bacterial and Archaeal Type Strains, Phase III: the genomes of soil and plant-associated and newly described type strains.</title>
        <authorList>
            <person name="Whitman W.B."/>
            <person name="Woyke T."/>
            <person name="Klenk H.P."/>
            <person name="Zhou Y."/>
            <person name="Lilburn T.G."/>
            <person name="Beck B.J."/>
            <person name="De Vos P."/>
            <person name="Vandamme P."/>
            <person name="Eisen J.A."/>
            <person name="Garrity G."/>
            <person name="Hugenholtz P."/>
            <person name="Kyrpides N.C."/>
        </authorList>
    </citation>
    <scope>NUCLEOTIDE SEQUENCE [LARGE SCALE GENOMIC DNA]</scope>
    <source>
        <strain evidence="3 5">P5626</strain>
    </source>
</reference>